<protein>
    <submittedName>
        <fullName evidence="7">Pyridoxine biosynthesis protein</fullName>
        <ecNumber evidence="7">2.3.1.12</ecNumber>
    </submittedName>
</protein>
<feature type="region of interest" description="Disordered" evidence="4">
    <location>
        <begin position="233"/>
        <end position="252"/>
    </location>
</feature>
<dbReference type="InterPro" id="IPR004167">
    <property type="entry name" value="PSBD"/>
</dbReference>
<evidence type="ECO:0000313" key="8">
    <source>
        <dbReference type="Proteomes" id="UP001465976"/>
    </source>
</evidence>
<proteinExistence type="inferred from homology"/>
<gene>
    <name evidence="7" type="primary">PDX1</name>
    <name evidence="7" type="ORF">V5O48_004611</name>
</gene>
<keyword evidence="7" id="KW-0012">Acyltransferase</keyword>
<accession>A0ABR3FPS7</accession>
<feature type="compositionally biased region" description="Polar residues" evidence="4">
    <location>
        <begin position="1"/>
        <end position="12"/>
    </location>
</feature>
<feature type="region of interest" description="Disordered" evidence="4">
    <location>
        <begin position="1"/>
        <end position="52"/>
    </location>
</feature>
<dbReference type="InterPro" id="IPR011053">
    <property type="entry name" value="Single_hybrid_motif"/>
</dbReference>
<dbReference type="InterPro" id="IPR045257">
    <property type="entry name" value="E2/Pdx1"/>
</dbReference>
<dbReference type="Gene3D" id="2.40.50.100">
    <property type="match status" value="1"/>
</dbReference>
<organism evidence="7 8">
    <name type="scientific">Marasmius crinis-equi</name>
    <dbReference type="NCBI Taxonomy" id="585013"/>
    <lineage>
        <taxon>Eukaryota</taxon>
        <taxon>Fungi</taxon>
        <taxon>Dikarya</taxon>
        <taxon>Basidiomycota</taxon>
        <taxon>Agaricomycotina</taxon>
        <taxon>Agaricomycetes</taxon>
        <taxon>Agaricomycetidae</taxon>
        <taxon>Agaricales</taxon>
        <taxon>Marasmiineae</taxon>
        <taxon>Marasmiaceae</taxon>
        <taxon>Marasmius</taxon>
    </lineage>
</organism>
<evidence type="ECO:0000259" key="5">
    <source>
        <dbReference type="PROSITE" id="PS50968"/>
    </source>
</evidence>
<dbReference type="PANTHER" id="PTHR23151">
    <property type="entry name" value="DIHYDROLIPOAMIDE ACETYL/SUCCINYL-TRANSFERASE-RELATED"/>
    <property type="match status" value="1"/>
</dbReference>
<dbReference type="SUPFAM" id="SSF47005">
    <property type="entry name" value="Peripheral subunit-binding domain of 2-oxo acid dehydrogenase complex"/>
    <property type="match status" value="1"/>
</dbReference>
<dbReference type="PROSITE" id="PS51826">
    <property type="entry name" value="PSBD"/>
    <property type="match status" value="1"/>
</dbReference>
<comment type="similarity">
    <text evidence="1">Belongs to the 2-oxoacid dehydrogenase family.</text>
</comment>
<dbReference type="PROSITE" id="PS00189">
    <property type="entry name" value="LIPOYL"/>
    <property type="match status" value="1"/>
</dbReference>
<evidence type="ECO:0000313" key="7">
    <source>
        <dbReference type="EMBL" id="KAL0577359.1"/>
    </source>
</evidence>
<reference evidence="7 8" key="1">
    <citation type="submission" date="2024-02" db="EMBL/GenBank/DDBJ databases">
        <title>A draft genome for the cacao thread blight pathogen Marasmius crinis-equi.</title>
        <authorList>
            <person name="Cohen S.P."/>
            <person name="Baruah I.K."/>
            <person name="Amoako-Attah I."/>
            <person name="Bukari Y."/>
            <person name="Meinhardt L.W."/>
            <person name="Bailey B.A."/>
        </authorList>
    </citation>
    <scope>NUCLEOTIDE SEQUENCE [LARGE SCALE GENOMIC DNA]</scope>
    <source>
        <strain evidence="7 8">GH-76</strain>
    </source>
</reference>
<feature type="domain" description="Lipoyl-binding" evidence="5">
    <location>
        <begin position="33"/>
        <end position="109"/>
    </location>
</feature>
<keyword evidence="3" id="KW-0809">Transit peptide</keyword>
<dbReference type="GO" id="GO:0004742">
    <property type="term" value="F:dihydrolipoyllysine-residue acetyltransferase activity"/>
    <property type="evidence" value="ECO:0007669"/>
    <property type="project" value="UniProtKB-EC"/>
</dbReference>
<dbReference type="Pfam" id="PF00364">
    <property type="entry name" value="Biotin_lipoyl"/>
    <property type="match status" value="1"/>
</dbReference>
<dbReference type="PROSITE" id="PS50968">
    <property type="entry name" value="BIOTINYL_LIPOYL"/>
    <property type="match status" value="1"/>
</dbReference>
<sequence>MSSFRTVSQKALQASRIASRHRCLHQSSRRSAVTKFQMPAMSPTMTEGGISSWKKKEGESFAAGDVLLEIETDKATIDVEAQEDGIVGKILLPDGSKGVKVGKLIALLAEEGDDISNLEVPKEEDSASAPSSSEASTSAAKSQSDTQPPQASEPSSSSTSTSAPTHNVHPTHSRPLFPSVQRLLAEHGIADGSKIEGTGIRGMLTKGDVLAFLGKASGPLGTFKFPPSPIQQAAQAGGYGAGKEVKKEQKPLDGPAIRQLIVSTMLNNSVKARSLPPSVESIDFDSIIADYLPRTTPSLAPKEETVQGSSSEQKPSQSKAAGFLDGLI</sequence>
<evidence type="ECO:0000259" key="6">
    <source>
        <dbReference type="PROSITE" id="PS51826"/>
    </source>
</evidence>
<feature type="compositionally biased region" description="Low complexity" evidence="4">
    <location>
        <begin position="127"/>
        <end position="165"/>
    </location>
</feature>
<dbReference type="SUPFAM" id="SSF51230">
    <property type="entry name" value="Single hybrid motif"/>
    <property type="match status" value="1"/>
</dbReference>
<dbReference type="EC" id="2.3.1.12" evidence="7"/>
<comment type="caution">
    <text evidence="7">The sequence shown here is derived from an EMBL/GenBank/DDBJ whole genome shotgun (WGS) entry which is preliminary data.</text>
</comment>
<feature type="domain" description="Peripheral subunit-binding (PSBD)" evidence="6">
    <location>
        <begin position="175"/>
        <end position="213"/>
    </location>
</feature>
<dbReference type="PANTHER" id="PTHR23151:SF82">
    <property type="entry name" value="PYRUVATE DEHYDROGENASE COMPLEX PROTEIN X COMPONENT, MITOCHONDRIAL"/>
    <property type="match status" value="1"/>
</dbReference>
<dbReference type="InterPro" id="IPR036625">
    <property type="entry name" value="E3-bd_dom_sf"/>
</dbReference>
<dbReference type="Pfam" id="PF02817">
    <property type="entry name" value="E3_binding"/>
    <property type="match status" value="1"/>
</dbReference>
<feature type="compositionally biased region" description="Basic residues" evidence="4">
    <location>
        <begin position="18"/>
        <end position="28"/>
    </location>
</feature>
<evidence type="ECO:0000256" key="3">
    <source>
        <dbReference type="ARBA" id="ARBA00022946"/>
    </source>
</evidence>
<dbReference type="Gene3D" id="4.10.320.10">
    <property type="entry name" value="E3-binding domain"/>
    <property type="match status" value="1"/>
</dbReference>
<feature type="region of interest" description="Disordered" evidence="4">
    <location>
        <begin position="116"/>
        <end position="175"/>
    </location>
</feature>
<evidence type="ECO:0000256" key="1">
    <source>
        <dbReference type="ARBA" id="ARBA00007317"/>
    </source>
</evidence>
<dbReference type="CDD" id="cd06849">
    <property type="entry name" value="lipoyl_domain"/>
    <property type="match status" value="1"/>
</dbReference>
<evidence type="ECO:0000256" key="4">
    <source>
        <dbReference type="SAM" id="MobiDB-lite"/>
    </source>
</evidence>
<dbReference type="Proteomes" id="UP001465976">
    <property type="component" value="Unassembled WGS sequence"/>
</dbReference>
<keyword evidence="8" id="KW-1185">Reference proteome</keyword>
<feature type="region of interest" description="Disordered" evidence="4">
    <location>
        <begin position="298"/>
        <end position="328"/>
    </location>
</feature>
<dbReference type="InterPro" id="IPR003016">
    <property type="entry name" value="2-oxoA_DH_lipoyl-BS"/>
</dbReference>
<keyword evidence="2" id="KW-0450">Lipoyl</keyword>
<name>A0ABR3FPS7_9AGAR</name>
<keyword evidence="7" id="KW-0808">Transferase</keyword>
<dbReference type="InterPro" id="IPR000089">
    <property type="entry name" value="Biotin_lipoyl"/>
</dbReference>
<evidence type="ECO:0000256" key="2">
    <source>
        <dbReference type="ARBA" id="ARBA00022823"/>
    </source>
</evidence>
<dbReference type="EMBL" id="JBAHYK010000161">
    <property type="protein sequence ID" value="KAL0577359.1"/>
    <property type="molecule type" value="Genomic_DNA"/>
</dbReference>
<feature type="compositionally biased region" description="Polar residues" evidence="4">
    <location>
        <begin position="306"/>
        <end position="319"/>
    </location>
</feature>